<dbReference type="RefSeq" id="WP_214505250.1">
    <property type="nucleotide sequence ID" value="NZ_JAHEPS010000001.1"/>
</dbReference>
<proteinExistence type="inferred from homology"/>
<evidence type="ECO:0000256" key="4">
    <source>
        <dbReference type="ARBA" id="ARBA00022448"/>
    </source>
</evidence>
<dbReference type="PANTHER" id="PTHR38786:SF1">
    <property type="entry name" value="FLAGELLAR FLIJ PROTEIN"/>
    <property type="match status" value="1"/>
</dbReference>
<keyword evidence="12" id="KW-0969">Cilium</keyword>
<dbReference type="EMBL" id="JAHEPS010000001">
    <property type="protein sequence ID" value="MBT1443044.1"/>
    <property type="molecule type" value="Genomic_DNA"/>
</dbReference>
<evidence type="ECO:0000256" key="1">
    <source>
        <dbReference type="ARBA" id="ARBA00004413"/>
    </source>
</evidence>
<protein>
    <recommendedName>
        <fullName evidence="3">Flagellar FliJ protein</fullName>
    </recommendedName>
</protein>
<evidence type="ECO:0000256" key="7">
    <source>
        <dbReference type="ARBA" id="ARBA00022795"/>
    </source>
</evidence>
<evidence type="ECO:0000256" key="9">
    <source>
        <dbReference type="ARBA" id="ARBA00023136"/>
    </source>
</evidence>
<comment type="similarity">
    <text evidence="2">Belongs to the FliJ family.</text>
</comment>
<keyword evidence="7" id="KW-1005">Bacterial flagellum biogenesis</keyword>
<organism evidence="12 13">
    <name type="scientific">Shewanella jiangmenensis</name>
    <dbReference type="NCBI Taxonomy" id="2837387"/>
    <lineage>
        <taxon>Bacteria</taxon>
        <taxon>Pseudomonadati</taxon>
        <taxon>Pseudomonadota</taxon>
        <taxon>Gammaproteobacteria</taxon>
        <taxon>Alteromonadales</taxon>
        <taxon>Shewanellaceae</taxon>
        <taxon>Shewanella</taxon>
    </lineage>
</organism>
<feature type="coiled-coil region" evidence="11">
    <location>
        <begin position="8"/>
        <end position="45"/>
    </location>
</feature>
<dbReference type="Pfam" id="PF02050">
    <property type="entry name" value="FliJ"/>
    <property type="match status" value="1"/>
</dbReference>
<dbReference type="PIRSF" id="PIRSF019404">
    <property type="entry name" value="FliJ"/>
    <property type="match status" value="1"/>
</dbReference>
<evidence type="ECO:0000256" key="5">
    <source>
        <dbReference type="ARBA" id="ARBA00022475"/>
    </source>
</evidence>
<keyword evidence="12" id="KW-0282">Flagellum</keyword>
<evidence type="ECO:0000256" key="10">
    <source>
        <dbReference type="ARBA" id="ARBA00023225"/>
    </source>
</evidence>
<evidence type="ECO:0000313" key="12">
    <source>
        <dbReference type="EMBL" id="MBT1443044.1"/>
    </source>
</evidence>
<dbReference type="InterPro" id="IPR052570">
    <property type="entry name" value="FliJ"/>
</dbReference>
<gene>
    <name evidence="12" type="primary">fliJ</name>
    <name evidence="12" type="ORF">KJI95_00685</name>
</gene>
<name>A0ABS5V0D1_9GAMM</name>
<dbReference type="InterPro" id="IPR053716">
    <property type="entry name" value="Flag_assembly_chemotaxis_eff"/>
</dbReference>
<dbReference type="NCBIfam" id="TIGR02473">
    <property type="entry name" value="flagell_FliJ"/>
    <property type="match status" value="1"/>
</dbReference>
<dbReference type="InterPro" id="IPR012823">
    <property type="entry name" value="Flagell_FliJ"/>
</dbReference>
<evidence type="ECO:0000256" key="8">
    <source>
        <dbReference type="ARBA" id="ARBA00022927"/>
    </source>
</evidence>
<keyword evidence="8" id="KW-0653">Protein transport</keyword>
<reference evidence="12 13" key="1">
    <citation type="submission" date="2021-05" db="EMBL/GenBank/DDBJ databases">
        <title>Shewanella sp. JM162201.</title>
        <authorList>
            <person name="Xu S."/>
            <person name="Li A."/>
        </authorList>
    </citation>
    <scope>NUCLEOTIDE SEQUENCE [LARGE SCALE GENOMIC DNA]</scope>
    <source>
        <strain evidence="12 13">JM162201</strain>
    </source>
</reference>
<dbReference type="InterPro" id="IPR018006">
    <property type="entry name" value="Flag_FliJ_proteobac"/>
</dbReference>
<keyword evidence="13" id="KW-1185">Reference proteome</keyword>
<comment type="caution">
    <text evidence="12">The sequence shown here is derived from an EMBL/GenBank/DDBJ whole genome shotgun (WGS) entry which is preliminary data.</text>
</comment>
<evidence type="ECO:0000256" key="3">
    <source>
        <dbReference type="ARBA" id="ARBA00020392"/>
    </source>
</evidence>
<keyword evidence="9" id="KW-0472">Membrane</keyword>
<keyword evidence="6" id="KW-0145">Chemotaxis</keyword>
<keyword evidence="10" id="KW-1006">Bacterial flagellum protein export</keyword>
<evidence type="ECO:0000256" key="11">
    <source>
        <dbReference type="SAM" id="Coils"/>
    </source>
</evidence>
<evidence type="ECO:0000256" key="6">
    <source>
        <dbReference type="ARBA" id="ARBA00022500"/>
    </source>
</evidence>
<accession>A0ABS5V0D1</accession>
<evidence type="ECO:0000313" key="13">
    <source>
        <dbReference type="Proteomes" id="UP001195903"/>
    </source>
</evidence>
<feature type="coiled-coil region" evidence="11">
    <location>
        <begin position="107"/>
        <end position="134"/>
    </location>
</feature>
<dbReference type="PANTHER" id="PTHR38786">
    <property type="entry name" value="FLAGELLAR FLIJ PROTEIN"/>
    <property type="match status" value="1"/>
</dbReference>
<evidence type="ECO:0000256" key="2">
    <source>
        <dbReference type="ARBA" id="ARBA00010004"/>
    </source>
</evidence>
<keyword evidence="11" id="KW-0175">Coiled coil</keyword>
<keyword evidence="12" id="KW-0966">Cell projection</keyword>
<keyword evidence="5" id="KW-1003">Cell membrane</keyword>
<keyword evidence="4" id="KW-0813">Transport</keyword>
<comment type="subcellular location">
    <subcellularLocation>
        <location evidence="1">Cell membrane</location>
        <topology evidence="1">Peripheral membrane protein</topology>
        <orientation evidence="1">Cytoplasmic side</orientation>
    </subcellularLocation>
</comment>
<dbReference type="Proteomes" id="UP001195903">
    <property type="component" value="Unassembled WGS sequence"/>
</dbReference>
<dbReference type="Gene3D" id="1.10.287.1700">
    <property type="match status" value="1"/>
</dbReference>
<sequence length="147" mass="17408">MNRPDPLLTVLKLALDAEEQAAAQLKAAQLERAKLQQQLDALNRYRLDYMQQIGAQQGRQISASYYQQFHRFIKQIDEAIAQQVQSVGAADNQLEHRRRHWLEKQQKRKAVELLLQHKAEKREAKEARQEQKMLDEFSIQQFVRRRC</sequence>